<proteinExistence type="predicted"/>
<dbReference type="PROSITE" id="PS51192">
    <property type="entry name" value="HELICASE_ATP_BIND_1"/>
    <property type="match status" value="1"/>
</dbReference>
<dbReference type="AlphaFoldDB" id="A0A6C0IBM7"/>
<organism evidence="7">
    <name type="scientific">viral metagenome</name>
    <dbReference type="NCBI Taxonomy" id="1070528"/>
    <lineage>
        <taxon>unclassified sequences</taxon>
        <taxon>metagenomes</taxon>
        <taxon>organismal metagenomes</taxon>
    </lineage>
</organism>
<dbReference type="GO" id="GO:0003676">
    <property type="term" value="F:nucleic acid binding"/>
    <property type="evidence" value="ECO:0007669"/>
    <property type="project" value="InterPro"/>
</dbReference>
<evidence type="ECO:0008006" key="8">
    <source>
        <dbReference type="Google" id="ProtNLM"/>
    </source>
</evidence>
<dbReference type="InterPro" id="IPR014001">
    <property type="entry name" value="Helicase_ATP-bd"/>
</dbReference>
<dbReference type="GO" id="GO:0004386">
    <property type="term" value="F:helicase activity"/>
    <property type="evidence" value="ECO:0007669"/>
    <property type="project" value="UniProtKB-KW"/>
</dbReference>
<dbReference type="GO" id="GO:0055087">
    <property type="term" value="C:Ski complex"/>
    <property type="evidence" value="ECO:0007669"/>
    <property type="project" value="TreeGrafter"/>
</dbReference>
<dbReference type="GO" id="GO:0070478">
    <property type="term" value="P:nuclear-transcribed mRNA catabolic process, 3'-5' exonucleolytic nonsense-mediated decay"/>
    <property type="evidence" value="ECO:0007669"/>
    <property type="project" value="TreeGrafter"/>
</dbReference>
<dbReference type="Gene3D" id="3.40.50.300">
    <property type="entry name" value="P-loop containing nucleotide triphosphate hydrolases"/>
    <property type="match status" value="2"/>
</dbReference>
<evidence type="ECO:0000259" key="6">
    <source>
        <dbReference type="PROSITE" id="PS51194"/>
    </source>
</evidence>
<evidence type="ECO:0000313" key="7">
    <source>
        <dbReference type="EMBL" id="QHT90451.1"/>
    </source>
</evidence>
<keyword evidence="1" id="KW-0547">Nucleotide-binding</keyword>
<dbReference type="PANTHER" id="PTHR12131:SF1">
    <property type="entry name" value="ATP-DEPENDENT RNA HELICASE SUPV3L1, MITOCHONDRIAL-RELATED"/>
    <property type="match status" value="1"/>
</dbReference>
<evidence type="ECO:0000259" key="5">
    <source>
        <dbReference type="PROSITE" id="PS51192"/>
    </source>
</evidence>
<accession>A0A6C0IBM7</accession>
<dbReference type="PANTHER" id="PTHR12131">
    <property type="entry name" value="ATP-DEPENDENT RNA AND DNA HELICASE"/>
    <property type="match status" value="1"/>
</dbReference>
<dbReference type="InterPro" id="IPR027417">
    <property type="entry name" value="P-loop_NTPase"/>
</dbReference>
<evidence type="ECO:0000256" key="1">
    <source>
        <dbReference type="ARBA" id="ARBA00022741"/>
    </source>
</evidence>
<evidence type="ECO:0000256" key="3">
    <source>
        <dbReference type="ARBA" id="ARBA00022806"/>
    </source>
</evidence>
<dbReference type="SMART" id="SM00487">
    <property type="entry name" value="DEXDc"/>
    <property type="match status" value="1"/>
</dbReference>
<sequence>MVIICDKPYPVENEEKYLEYFQKFPYPLSDFQKYSIEAIVDGNHTLVSAATGNGKTVSADFAIQHFVAQGKKVIYTCPIKSLSNQKFYDFSQKYPDIQFGIFTGDIKFNPSADVIFATAEILMNYLFSLKNDQDTTEKKQTLLQLQVDIEHELGCVVMDECHFILDEDRGHVWENTILMLPPHIQMVLLSATLDQPERFARFCERGCGKGQTSPVALPPSKFEDSVENKQVVWSSTMKRIVPLTHYGFMTTIESIFKKVKDKTTQAEIRNSTNKLITLKTENGQFQDQGYIEIKKMRKLLETNQVYLKRSHVLNTLAKMLVEKEMLPALVFTFSRKNVEMCAKEITTNLLEFDSKIPYTIRREAEQILRGKIRNYQEYMEMPEYVQLMQLLEKGIGIHHSGMIPILREIVEFMISKRYIKMLFATDSFSIGLNCEIKTVVFTSVQKFDGDFEQFLMPHAYTQMAGRAGRRNIDTVGHVVHCNNLFELPSVTDYKQILCGKPQKMESKFHISYSMILNLIRNGQNTHRDFVEFVNKSMLSMDLYESTQVLIQEQQTQSKELDRLKTNIFTYLKTPVHVIKQYIDYKKELPNLVNKKRKEVERNMKQIEEEYRTCILDVASYNTIETAQQKLNGLDREIANNKSFVYGQLSRIMQIFQDRRFIDIPSADPSTNPEYKFTTMGHFASHIAEIHPLATAEIMFKYDFFEKFTPKQLVVFLSCFTDLRVKSDIIKHTPTITDNLVKQCVLDIKSILMEYDNMEGERRMNTGFKYNNAVMYDLLDEMDIWVDCEDEHSCKQFIQQTLGVEKQISVGDFTKAILKISAIAKEWIGMCEYEGKIGLMHKLQQIDPLILKYVCTTQSLYV</sequence>
<dbReference type="InterPro" id="IPR050699">
    <property type="entry name" value="RNA-DNA_Helicase"/>
</dbReference>
<evidence type="ECO:0000256" key="2">
    <source>
        <dbReference type="ARBA" id="ARBA00022801"/>
    </source>
</evidence>
<protein>
    <recommendedName>
        <fullName evidence="8">Helicase ATP-binding domain-containing protein</fullName>
    </recommendedName>
</protein>
<keyword evidence="2" id="KW-0378">Hydrolase</keyword>
<evidence type="ECO:0000256" key="4">
    <source>
        <dbReference type="ARBA" id="ARBA00022840"/>
    </source>
</evidence>
<reference evidence="7" key="1">
    <citation type="journal article" date="2020" name="Nature">
        <title>Giant virus diversity and host interactions through global metagenomics.</title>
        <authorList>
            <person name="Schulz F."/>
            <person name="Roux S."/>
            <person name="Paez-Espino D."/>
            <person name="Jungbluth S."/>
            <person name="Walsh D.A."/>
            <person name="Denef V.J."/>
            <person name="McMahon K.D."/>
            <person name="Konstantinidis K.T."/>
            <person name="Eloe-Fadrosh E.A."/>
            <person name="Kyrpides N.C."/>
            <person name="Woyke T."/>
        </authorList>
    </citation>
    <scope>NUCLEOTIDE SEQUENCE</scope>
    <source>
        <strain evidence="7">GVMAG-M-3300023184-68</strain>
    </source>
</reference>
<dbReference type="InterPro" id="IPR011545">
    <property type="entry name" value="DEAD/DEAH_box_helicase_dom"/>
</dbReference>
<dbReference type="EMBL" id="MN740154">
    <property type="protein sequence ID" value="QHT90451.1"/>
    <property type="molecule type" value="Genomic_DNA"/>
</dbReference>
<keyword evidence="4" id="KW-0067">ATP-binding</keyword>
<dbReference type="GO" id="GO:0016787">
    <property type="term" value="F:hydrolase activity"/>
    <property type="evidence" value="ECO:0007669"/>
    <property type="project" value="UniProtKB-KW"/>
</dbReference>
<dbReference type="Pfam" id="PF00270">
    <property type="entry name" value="DEAD"/>
    <property type="match status" value="1"/>
</dbReference>
<dbReference type="GO" id="GO:0005524">
    <property type="term" value="F:ATP binding"/>
    <property type="evidence" value="ECO:0007669"/>
    <property type="project" value="UniProtKB-KW"/>
</dbReference>
<keyword evidence="3" id="KW-0347">Helicase</keyword>
<dbReference type="SMART" id="SM00490">
    <property type="entry name" value="HELICc"/>
    <property type="match status" value="1"/>
</dbReference>
<feature type="domain" description="Helicase ATP-binding" evidence="5">
    <location>
        <begin position="36"/>
        <end position="202"/>
    </location>
</feature>
<dbReference type="SUPFAM" id="SSF52540">
    <property type="entry name" value="P-loop containing nucleoside triphosphate hydrolases"/>
    <property type="match status" value="1"/>
</dbReference>
<feature type="domain" description="Helicase C-terminal" evidence="6">
    <location>
        <begin position="359"/>
        <end position="519"/>
    </location>
</feature>
<dbReference type="Gene3D" id="1.10.3380.30">
    <property type="match status" value="1"/>
</dbReference>
<dbReference type="PROSITE" id="PS51194">
    <property type="entry name" value="HELICASE_CTER"/>
    <property type="match status" value="1"/>
</dbReference>
<dbReference type="InterPro" id="IPR001650">
    <property type="entry name" value="Helicase_C-like"/>
</dbReference>
<name>A0A6C0IBM7_9ZZZZ</name>